<sequence>MLFKDSKPAFWSDAGALEWPRDTDQWTFLARALEEVGRAMHGAHWRLTDAGVDILKPLPPSLLSPPEPQGLASSLLNIDPSRLAAWRRAEAARKWLQQAIESGALKSSTRLDRLGSFEECPPGWWNAENLSKRWSRCSLDRANPIFGTADMPTAQYVFVDRRALADLVASAFLDALPTIESGDPNPEEDREQPTAPFSPDDLDERYSDLAGEALECSYWTWPVAVAWAIGGIKAAGFIYGFSRQYQDAQNKPDAEVTGPASVVLDEYYGVSIGVQKGPPIGVQKGPPSSSCVTGMAGVPFALVAA</sequence>
<proteinExistence type="predicted"/>
<evidence type="ECO:0000313" key="3">
    <source>
        <dbReference type="Proteomes" id="UP000018851"/>
    </source>
</evidence>
<protein>
    <submittedName>
        <fullName evidence="2">Uncharacterized protein</fullName>
    </submittedName>
</protein>
<name>W0A6U0_9SPHN</name>
<dbReference type="AlphaFoldDB" id="W0A6U0"/>
<gene>
    <name evidence="2" type="ORF">NX02_05335</name>
</gene>
<keyword evidence="3" id="KW-1185">Reference proteome</keyword>
<dbReference type="HOGENOM" id="CLU_911855_0_0_5"/>
<reference evidence="2 3" key="1">
    <citation type="submission" date="2013-07" db="EMBL/GenBank/DDBJ databases">
        <title>Completed genome of Sphingomonas sanxanigenens NX02.</title>
        <authorList>
            <person name="Ma T."/>
            <person name="Huang H."/>
            <person name="Wu M."/>
            <person name="Li X."/>
            <person name="Li G."/>
        </authorList>
    </citation>
    <scope>NUCLEOTIDE SEQUENCE [LARGE SCALE GENOMIC DNA]</scope>
    <source>
        <strain evidence="2 3">NX02</strain>
    </source>
</reference>
<dbReference type="KEGG" id="ssan:NX02_05335"/>
<feature type="region of interest" description="Disordered" evidence="1">
    <location>
        <begin position="178"/>
        <end position="202"/>
    </location>
</feature>
<evidence type="ECO:0000256" key="1">
    <source>
        <dbReference type="SAM" id="MobiDB-lite"/>
    </source>
</evidence>
<dbReference type="Proteomes" id="UP000018851">
    <property type="component" value="Chromosome"/>
</dbReference>
<organism evidence="2 3">
    <name type="scientific">Sphingomonas sanxanigenens DSM 19645 = NX02</name>
    <dbReference type="NCBI Taxonomy" id="1123269"/>
    <lineage>
        <taxon>Bacteria</taxon>
        <taxon>Pseudomonadati</taxon>
        <taxon>Pseudomonadota</taxon>
        <taxon>Alphaproteobacteria</taxon>
        <taxon>Sphingomonadales</taxon>
        <taxon>Sphingomonadaceae</taxon>
        <taxon>Sphingomonas</taxon>
    </lineage>
</organism>
<accession>W0A6U0</accession>
<dbReference type="EMBL" id="CP006644">
    <property type="protein sequence ID" value="AHE52806.1"/>
    <property type="molecule type" value="Genomic_DNA"/>
</dbReference>
<evidence type="ECO:0000313" key="2">
    <source>
        <dbReference type="EMBL" id="AHE52806.1"/>
    </source>
</evidence>